<evidence type="ECO:0000313" key="5">
    <source>
        <dbReference type="Proteomes" id="UP000783287"/>
    </source>
</evidence>
<dbReference type="GO" id="GO:0006813">
    <property type="term" value="P:potassium ion transport"/>
    <property type="evidence" value="ECO:0007669"/>
    <property type="project" value="InterPro"/>
</dbReference>
<dbReference type="Gene3D" id="3.40.50.720">
    <property type="entry name" value="NAD(P)-binding Rossmann-like Domain"/>
    <property type="match status" value="1"/>
</dbReference>
<accession>A0A955L4B9</accession>
<dbReference type="InterPro" id="IPR003148">
    <property type="entry name" value="RCK_N"/>
</dbReference>
<organism evidence="4 5">
    <name type="scientific">Candidatus Dojkabacteria bacterium</name>
    <dbReference type="NCBI Taxonomy" id="2099670"/>
    <lineage>
        <taxon>Bacteria</taxon>
        <taxon>Candidatus Dojkabacteria</taxon>
    </lineage>
</organism>
<proteinExistence type="predicted"/>
<gene>
    <name evidence="4" type="ORF">KC909_00320</name>
</gene>
<protein>
    <submittedName>
        <fullName evidence="4">NAD-binding protein</fullName>
    </submittedName>
</protein>
<dbReference type="EMBL" id="JAGQLK010000004">
    <property type="protein sequence ID" value="MCA9382789.1"/>
    <property type="molecule type" value="Genomic_DNA"/>
</dbReference>
<dbReference type="Pfam" id="PF22614">
    <property type="entry name" value="Slo-like_RCK"/>
    <property type="match status" value="1"/>
</dbReference>
<dbReference type="Gene3D" id="1.10.287.70">
    <property type="match status" value="1"/>
</dbReference>
<feature type="transmembrane region" description="Helical" evidence="2">
    <location>
        <begin position="12"/>
        <end position="36"/>
    </location>
</feature>
<sequence>MFTPEVTRNLKRILYVTIPVIIITFLLANIVAYFEAPVNSGFDSFSSIYWWWIVTIATVGFGDIAPITFEGRLVASVIIGVSFIFFAFFVSEMSNLLRQIISSSERGLKPVRYEGHIVILGYNSMFQMIVNLISDEFHTKRIVLVSNQITSNPMPRRVDFVYGDITQYKVLASANIIKASACIILANDNYTNPDAHTIVVASEVESINKDILTIVEVLDENLVELYKFSKIDHFIDQKNLIKEVISEGSDSKLINLLKNYYKQQ</sequence>
<dbReference type="Proteomes" id="UP000783287">
    <property type="component" value="Unassembled WGS sequence"/>
</dbReference>
<comment type="caution">
    <text evidence="4">The sequence shown here is derived from an EMBL/GenBank/DDBJ whole genome shotgun (WGS) entry which is preliminary data.</text>
</comment>
<dbReference type="SUPFAM" id="SSF81324">
    <property type="entry name" value="Voltage-gated potassium channels"/>
    <property type="match status" value="1"/>
</dbReference>
<keyword evidence="2" id="KW-0812">Transmembrane</keyword>
<dbReference type="PANTHER" id="PTHR43833">
    <property type="entry name" value="POTASSIUM CHANNEL PROTEIN 2-RELATED-RELATED"/>
    <property type="match status" value="1"/>
</dbReference>
<dbReference type="PANTHER" id="PTHR43833:SF9">
    <property type="entry name" value="POTASSIUM CHANNEL PROTEIN YUGO-RELATED"/>
    <property type="match status" value="1"/>
</dbReference>
<dbReference type="InterPro" id="IPR036291">
    <property type="entry name" value="NAD(P)-bd_dom_sf"/>
</dbReference>
<name>A0A955L4B9_9BACT</name>
<feature type="domain" description="RCK N-terminal" evidence="3">
    <location>
        <begin position="114"/>
        <end position="235"/>
    </location>
</feature>
<reference evidence="4" key="1">
    <citation type="submission" date="2020-04" db="EMBL/GenBank/DDBJ databases">
        <authorList>
            <person name="Zhang T."/>
        </authorList>
    </citation>
    <scope>NUCLEOTIDE SEQUENCE</scope>
    <source>
        <strain evidence="4">HKST-UBA14</strain>
    </source>
</reference>
<dbReference type="SUPFAM" id="SSF51735">
    <property type="entry name" value="NAD(P)-binding Rossmann-fold domains"/>
    <property type="match status" value="1"/>
</dbReference>
<evidence type="ECO:0000256" key="2">
    <source>
        <dbReference type="SAM" id="Phobius"/>
    </source>
</evidence>
<reference evidence="4" key="2">
    <citation type="journal article" date="2021" name="Microbiome">
        <title>Successional dynamics and alternative stable states in a saline activated sludge microbial community over 9 years.</title>
        <authorList>
            <person name="Wang Y."/>
            <person name="Ye J."/>
            <person name="Ju F."/>
            <person name="Liu L."/>
            <person name="Boyd J.A."/>
            <person name="Deng Y."/>
            <person name="Parks D.H."/>
            <person name="Jiang X."/>
            <person name="Yin X."/>
            <person name="Woodcroft B.J."/>
            <person name="Tyson G.W."/>
            <person name="Hugenholtz P."/>
            <person name="Polz M.F."/>
            <person name="Zhang T."/>
        </authorList>
    </citation>
    <scope>NUCLEOTIDE SEQUENCE</scope>
    <source>
        <strain evidence="4">HKST-UBA14</strain>
    </source>
</reference>
<dbReference type="GO" id="GO:0005886">
    <property type="term" value="C:plasma membrane"/>
    <property type="evidence" value="ECO:0007669"/>
    <property type="project" value="UniProtKB-SubCell"/>
</dbReference>
<dbReference type="InterPro" id="IPR013099">
    <property type="entry name" value="K_chnl_dom"/>
</dbReference>
<feature type="transmembrane region" description="Helical" evidence="2">
    <location>
        <begin position="48"/>
        <end position="66"/>
    </location>
</feature>
<feature type="transmembrane region" description="Helical" evidence="2">
    <location>
        <begin position="73"/>
        <end position="91"/>
    </location>
</feature>
<keyword evidence="2" id="KW-1133">Transmembrane helix</keyword>
<dbReference type="Pfam" id="PF07885">
    <property type="entry name" value="Ion_trans_2"/>
    <property type="match status" value="1"/>
</dbReference>
<dbReference type="InterPro" id="IPR050721">
    <property type="entry name" value="Trk_Ktr_HKT_K-transport"/>
</dbReference>
<dbReference type="PROSITE" id="PS51201">
    <property type="entry name" value="RCK_N"/>
    <property type="match status" value="1"/>
</dbReference>
<evidence type="ECO:0000256" key="1">
    <source>
        <dbReference type="ARBA" id="ARBA00004651"/>
    </source>
</evidence>
<dbReference type="AlphaFoldDB" id="A0A955L4B9"/>
<evidence type="ECO:0000313" key="4">
    <source>
        <dbReference type="EMBL" id="MCA9382789.1"/>
    </source>
</evidence>
<comment type="subcellular location">
    <subcellularLocation>
        <location evidence="1">Cell membrane</location>
        <topology evidence="1">Multi-pass membrane protein</topology>
    </subcellularLocation>
</comment>
<keyword evidence="2" id="KW-0472">Membrane</keyword>
<evidence type="ECO:0000259" key="3">
    <source>
        <dbReference type="PROSITE" id="PS51201"/>
    </source>
</evidence>